<protein>
    <submittedName>
        <fullName evidence="2">Uncharacterized protein</fullName>
    </submittedName>
</protein>
<comment type="caution">
    <text evidence="2">The sequence shown here is derived from an EMBL/GenBank/DDBJ whole genome shotgun (WGS) entry which is preliminary data.</text>
</comment>
<feature type="region of interest" description="Disordered" evidence="1">
    <location>
        <begin position="151"/>
        <end position="178"/>
    </location>
</feature>
<feature type="region of interest" description="Disordered" evidence="1">
    <location>
        <begin position="19"/>
        <end position="112"/>
    </location>
</feature>
<dbReference type="EMBL" id="WWBZ02000001">
    <property type="protein sequence ID" value="KAF4313426.1"/>
    <property type="molecule type" value="Genomic_DNA"/>
</dbReference>
<evidence type="ECO:0000256" key="1">
    <source>
        <dbReference type="SAM" id="MobiDB-lite"/>
    </source>
</evidence>
<organism evidence="2 3">
    <name type="scientific">Botryosphaeria dothidea</name>
    <dbReference type="NCBI Taxonomy" id="55169"/>
    <lineage>
        <taxon>Eukaryota</taxon>
        <taxon>Fungi</taxon>
        <taxon>Dikarya</taxon>
        <taxon>Ascomycota</taxon>
        <taxon>Pezizomycotina</taxon>
        <taxon>Dothideomycetes</taxon>
        <taxon>Dothideomycetes incertae sedis</taxon>
        <taxon>Botryosphaeriales</taxon>
        <taxon>Botryosphaeriaceae</taxon>
        <taxon>Botryosphaeria</taxon>
    </lineage>
</organism>
<feature type="compositionally biased region" description="Basic and acidic residues" evidence="1">
    <location>
        <begin position="68"/>
        <end position="78"/>
    </location>
</feature>
<sequence length="335" mass="37471">MDCIQAPSDIHSYRCILRPGDLDEPTHGPATDGQPAALENNTNISPKAENDHNDGLAPAEQSTSLRSIDIHQSSDSDRSGASPTLSVDSPYLTEETEPTEYNLTPIQEPTKPLSPIASVKVSRSYVSWFHPEEHQPPPLQAHNSLDTPSISKQQLSETNTSSSPPAPLAHGYKHNGGRKIRKTHKVGVPSWNGNFQRKLAFGRLKRGLVCFIPKHDRIDCSNHPTMVWKWDADNYVYLVKLTTSPRWRIYDAGGYVLVDDDGQTKNHLSEAPLQMEVGWVRPGSYVDLHTTGKLHVSDLQWAYGSPVVARESMERLGRYMEKHFPGKTWPLLKEE</sequence>
<name>A0A8H4J632_9PEZI</name>
<feature type="compositionally biased region" description="Polar residues" evidence="1">
    <location>
        <begin position="151"/>
        <end position="163"/>
    </location>
</feature>
<reference evidence="2" key="1">
    <citation type="submission" date="2020-04" db="EMBL/GenBank/DDBJ databases">
        <title>Genome Assembly and Annotation of Botryosphaeria dothidea sdau 11-99, a Latent Pathogen of Apple Fruit Ring Rot in China.</title>
        <authorList>
            <person name="Yu C."/>
            <person name="Diao Y."/>
            <person name="Lu Q."/>
            <person name="Zhao J."/>
            <person name="Cui S."/>
            <person name="Peng C."/>
            <person name="He B."/>
            <person name="Liu H."/>
        </authorList>
    </citation>
    <scope>NUCLEOTIDE SEQUENCE [LARGE SCALE GENOMIC DNA]</scope>
    <source>
        <strain evidence="2">Sdau11-99</strain>
    </source>
</reference>
<evidence type="ECO:0000313" key="3">
    <source>
        <dbReference type="Proteomes" id="UP000572817"/>
    </source>
</evidence>
<keyword evidence="3" id="KW-1185">Reference proteome</keyword>
<dbReference type="Proteomes" id="UP000572817">
    <property type="component" value="Unassembled WGS sequence"/>
</dbReference>
<evidence type="ECO:0000313" key="2">
    <source>
        <dbReference type="EMBL" id="KAF4313426.1"/>
    </source>
</evidence>
<dbReference type="AlphaFoldDB" id="A0A8H4J632"/>
<gene>
    <name evidence="2" type="ORF">GTA08_BOTSDO01021</name>
</gene>
<accession>A0A8H4J632</accession>
<proteinExistence type="predicted"/>